<evidence type="ECO:0000313" key="5">
    <source>
        <dbReference type="Proteomes" id="UP001056693"/>
    </source>
</evidence>
<reference evidence="4 5" key="1">
    <citation type="submission" date="2019-03" db="EMBL/GenBank/DDBJ databases">
        <authorList>
            <person name="Molinero N."/>
            <person name="Sanchez B."/>
            <person name="Walker A."/>
            <person name="Duncan S."/>
            <person name="Delgado S."/>
            <person name="Margolles A."/>
        </authorList>
    </citation>
    <scope>NUCLEOTIDE SEQUENCE [LARGE SCALE GENOMIC DNA]</scope>
    <source>
        <strain evidence="4 5">IPLA60002</strain>
    </source>
</reference>
<feature type="compositionally biased region" description="Basic and acidic residues" evidence="1">
    <location>
        <begin position="478"/>
        <end position="488"/>
    </location>
</feature>
<sequence length="649" mass="73897">MTAKNIKRFFTAFVCAALVACTAVVCSAAGSKIQIEKLDNMTIQLPDNMLGITRDSKSTDKYFSVFGLDYDKTMSDFKSSDIFMQAMDNQATTTVTVTMTRNGDSEGIKNYKLLSDEKLYEVRESFISQEEYISCTPDQAQDLVWLMFDLNVESGSDRIKTYQANTVYDGMSINITIQHNGGDVTSADYQTLKSILSTVTFNAKADPESDFTKYVYIGIVAVVIILFIIVMIAGKKTRKKNKKSKNEKILRELTDKYKSNNKPVKKLQEDGIVSIHQAYDELKEENNDINSGRKDDDLFDDYKDIDEEEVKVKIYEKPTVSDYEIDEIVNESKERLKNEGADVEVIETSAEKLEPQEVIEDRLEEAKEDLQTEEVVQTVAVDEPKDENDAEENSEITEEADADAAVENQSVKDKENADFEIESEEKVISDDGKYEEAAQAEISTEEEPTDEIEETIEEVESEYEEETADKAEEENEEELRREAEKNTADDFDEGYDFFEEKPRRIVGIIDVDSSDLKNAVDYDVLSEEEKRAVEVETAVDNDKTESFIAAAEKAGNGIKNFFVHCGYFCTNVSRLIKRKHAAKKRKKAELERRERERVRKQQAAQRRDGNGLVKVHSATQRRPQPNGRASQSAHRTPNRKPQQNNNRRK</sequence>
<evidence type="ECO:0000256" key="2">
    <source>
        <dbReference type="SAM" id="Phobius"/>
    </source>
</evidence>
<feature type="transmembrane region" description="Helical" evidence="2">
    <location>
        <begin position="214"/>
        <end position="234"/>
    </location>
</feature>
<dbReference type="PROSITE" id="PS51257">
    <property type="entry name" value="PROKAR_LIPOPROTEIN"/>
    <property type="match status" value="1"/>
</dbReference>
<feature type="compositionally biased region" description="Basic and acidic residues" evidence="1">
    <location>
        <begin position="588"/>
        <end position="609"/>
    </location>
</feature>
<keyword evidence="3" id="KW-0732">Signal</keyword>
<feature type="signal peptide" evidence="3">
    <location>
        <begin position="1"/>
        <end position="28"/>
    </location>
</feature>
<feature type="region of interest" description="Disordered" evidence="1">
    <location>
        <begin position="580"/>
        <end position="649"/>
    </location>
</feature>
<dbReference type="Proteomes" id="UP001056693">
    <property type="component" value="Unassembled WGS sequence"/>
</dbReference>
<feature type="compositionally biased region" description="Polar residues" evidence="1">
    <location>
        <begin position="617"/>
        <end position="634"/>
    </location>
</feature>
<dbReference type="RefSeq" id="WP_249375927.1">
    <property type="nucleotide sequence ID" value="NZ_SNUZ01000003.1"/>
</dbReference>
<gene>
    <name evidence="4" type="ORF">E2N93_01960</name>
</gene>
<protein>
    <submittedName>
        <fullName evidence="4">Uncharacterized protein</fullName>
    </submittedName>
</protein>
<proteinExistence type="predicted"/>
<feature type="chain" id="PRO_5046978667" evidence="3">
    <location>
        <begin position="29"/>
        <end position="649"/>
    </location>
</feature>
<accession>A0ABT0NEX3</accession>
<keyword evidence="2" id="KW-1133">Transmembrane helix</keyword>
<keyword evidence="5" id="KW-1185">Reference proteome</keyword>
<dbReference type="EMBL" id="SNUZ01000003">
    <property type="protein sequence ID" value="MCL3786793.1"/>
    <property type="molecule type" value="Genomic_DNA"/>
</dbReference>
<organism evidence="4 5">
    <name type="scientific">Ruminococcus bromii</name>
    <dbReference type="NCBI Taxonomy" id="40518"/>
    <lineage>
        <taxon>Bacteria</taxon>
        <taxon>Bacillati</taxon>
        <taxon>Bacillota</taxon>
        <taxon>Clostridia</taxon>
        <taxon>Eubacteriales</taxon>
        <taxon>Oscillospiraceae</taxon>
        <taxon>Ruminococcus</taxon>
    </lineage>
</organism>
<evidence type="ECO:0000313" key="4">
    <source>
        <dbReference type="EMBL" id="MCL3786793.1"/>
    </source>
</evidence>
<name>A0ABT0NEX3_9FIRM</name>
<feature type="compositionally biased region" description="Acidic residues" evidence="1">
    <location>
        <begin position="443"/>
        <end position="477"/>
    </location>
</feature>
<evidence type="ECO:0000256" key="3">
    <source>
        <dbReference type="SAM" id="SignalP"/>
    </source>
</evidence>
<feature type="region of interest" description="Disordered" evidence="1">
    <location>
        <begin position="377"/>
        <end position="494"/>
    </location>
</feature>
<feature type="compositionally biased region" description="Acidic residues" evidence="1">
    <location>
        <begin position="384"/>
        <end position="404"/>
    </location>
</feature>
<comment type="caution">
    <text evidence="4">The sequence shown here is derived from an EMBL/GenBank/DDBJ whole genome shotgun (WGS) entry which is preliminary data.</text>
</comment>
<feature type="compositionally biased region" description="Basic and acidic residues" evidence="1">
    <location>
        <begin position="424"/>
        <end position="436"/>
    </location>
</feature>
<evidence type="ECO:0000256" key="1">
    <source>
        <dbReference type="SAM" id="MobiDB-lite"/>
    </source>
</evidence>
<feature type="compositionally biased region" description="Low complexity" evidence="1">
    <location>
        <begin position="639"/>
        <end position="649"/>
    </location>
</feature>
<keyword evidence="2" id="KW-0472">Membrane</keyword>
<keyword evidence="2" id="KW-0812">Transmembrane</keyword>